<feature type="domain" description="Major facilitator superfamily (MFS) profile" evidence="2">
    <location>
        <begin position="1"/>
        <end position="108"/>
    </location>
</feature>
<dbReference type="Proteomes" id="UP000268291">
    <property type="component" value="Unassembled WGS sequence"/>
</dbReference>
<proteinExistence type="predicted"/>
<sequence length="108" mass="11107">MTSSEQQPSPRAVSVVLRVIAGLIGAAALVVFVAAVWLVLGSRLGPPERDMHGYGLIVGTALAIPAGLLAAVVLPLVFRGRRRVIAYRVSAIALLASIVGLVVSLVTA</sequence>
<accession>A0A2P8GTS2</accession>
<dbReference type="RefSeq" id="WP_106562507.1">
    <property type="nucleotide sequence ID" value="NZ_PYAU01000001.1"/>
</dbReference>
<dbReference type="PROSITE" id="PS50850">
    <property type="entry name" value="MFS"/>
    <property type="match status" value="1"/>
</dbReference>
<feature type="transmembrane region" description="Helical" evidence="1">
    <location>
        <begin position="85"/>
        <end position="106"/>
    </location>
</feature>
<keyword evidence="1" id="KW-0472">Membrane</keyword>
<evidence type="ECO:0000313" key="3">
    <source>
        <dbReference type="EMBL" id="PSL37356.1"/>
    </source>
</evidence>
<name>A0A2P8GTS2_9MICO</name>
<gene>
    <name evidence="3" type="ORF">CLV49_0963</name>
    <name evidence="4" type="ORF">ELQ93_13845</name>
</gene>
<reference evidence="3 5" key="1">
    <citation type="submission" date="2018-03" db="EMBL/GenBank/DDBJ databases">
        <title>Genomic Encyclopedia of Archaeal and Bacterial Type Strains, Phase II (KMG-II): from individual species to whole genera.</title>
        <authorList>
            <person name="Goeker M."/>
        </authorList>
    </citation>
    <scope>NUCLEOTIDE SEQUENCE [LARGE SCALE GENOMIC DNA]</scope>
    <source>
        <strain evidence="3 5">DSM 21548</strain>
    </source>
</reference>
<dbReference type="GO" id="GO:0022857">
    <property type="term" value="F:transmembrane transporter activity"/>
    <property type="evidence" value="ECO:0007669"/>
    <property type="project" value="InterPro"/>
</dbReference>
<reference evidence="4 6" key="2">
    <citation type="submission" date="2018-12" db="EMBL/GenBank/DDBJ databases">
        <authorList>
            <person name="hu s."/>
            <person name="Xu Y."/>
            <person name="Xu B."/>
            <person name="Li F."/>
        </authorList>
    </citation>
    <scope>NUCLEOTIDE SEQUENCE [LARGE SCALE GENOMIC DNA]</scope>
    <source>
        <strain evidence="4 6">KSW2-17</strain>
    </source>
</reference>
<comment type="caution">
    <text evidence="3">The sequence shown here is derived from an EMBL/GenBank/DDBJ whole genome shotgun (WGS) entry which is preliminary data.</text>
</comment>
<protein>
    <recommendedName>
        <fullName evidence="2">Major facilitator superfamily (MFS) profile domain-containing protein</fullName>
    </recommendedName>
</protein>
<evidence type="ECO:0000313" key="5">
    <source>
        <dbReference type="Proteomes" id="UP000241203"/>
    </source>
</evidence>
<dbReference type="EMBL" id="PYAU01000001">
    <property type="protein sequence ID" value="PSL37356.1"/>
    <property type="molecule type" value="Genomic_DNA"/>
</dbReference>
<dbReference type="EMBL" id="RZGY01000002">
    <property type="protein sequence ID" value="RUQ84677.1"/>
    <property type="molecule type" value="Genomic_DNA"/>
</dbReference>
<evidence type="ECO:0000313" key="6">
    <source>
        <dbReference type="Proteomes" id="UP000268291"/>
    </source>
</evidence>
<evidence type="ECO:0000256" key="1">
    <source>
        <dbReference type="SAM" id="Phobius"/>
    </source>
</evidence>
<evidence type="ECO:0000313" key="4">
    <source>
        <dbReference type="EMBL" id="RUQ84677.1"/>
    </source>
</evidence>
<dbReference type="Proteomes" id="UP000241203">
    <property type="component" value="Unassembled WGS sequence"/>
</dbReference>
<keyword evidence="1" id="KW-0812">Transmembrane</keyword>
<dbReference type="InterPro" id="IPR020846">
    <property type="entry name" value="MFS_dom"/>
</dbReference>
<keyword evidence="6" id="KW-1185">Reference proteome</keyword>
<keyword evidence="1" id="KW-1133">Transmembrane helix</keyword>
<organism evidence="3 5">
    <name type="scientific">Labedella gwakjiensis</name>
    <dbReference type="NCBI Taxonomy" id="390269"/>
    <lineage>
        <taxon>Bacteria</taxon>
        <taxon>Bacillati</taxon>
        <taxon>Actinomycetota</taxon>
        <taxon>Actinomycetes</taxon>
        <taxon>Micrococcales</taxon>
        <taxon>Microbacteriaceae</taxon>
        <taxon>Labedella</taxon>
    </lineage>
</organism>
<evidence type="ECO:0000259" key="2">
    <source>
        <dbReference type="PROSITE" id="PS50850"/>
    </source>
</evidence>
<dbReference type="AlphaFoldDB" id="A0A2P8GTS2"/>
<feature type="transmembrane region" description="Helical" evidence="1">
    <location>
        <begin position="52"/>
        <end position="78"/>
    </location>
</feature>
<feature type="transmembrane region" description="Helical" evidence="1">
    <location>
        <begin position="12"/>
        <end position="40"/>
    </location>
</feature>